<gene>
    <name evidence="1" type="ORF">ENY07_12860</name>
</gene>
<reference evidence="1" key="1">
    <citation type="journal article" date="2020" name="mSystems">
        <title>Genome- and Community-Level Interaction Insights into Carbon Utilization and Element Cycling Functions of Hydrothermarchaeota in Hydrothermal Sediment.</title>
        <authorList>
            <person name="Zhou Z."/>
            <person name="Liu Y."/>
            <person name="Xu W."/>
            <person name="Pan J."/>
            <person name="Luo Z.H."/>
            <person name="Li M."/>
        </authorList>
    </citation>
    <scope>NUCLEOTIDE SEQUENCE</scope>
    <source>
        <strain evidence="1">SpSt-997</strain>
    </source>
</reference>
<sequence length="72" mass="7828">MKRRSVSSFMMFDVTYADGSQSSHRKIPSAALAEAKDEAAIKAVIEAQDREIALASGRSRGEIKSVTRSRLG</sequence>
<proteinExistence type="predicted"/>
<accession>A0A8J4HC05</accession>
<protein>
    <submittedName>
        <fullName evidence="1">Uncharacterized protein</fullName>
    </submittedName>
</protein>
<dbReference type="AlphaFoldDB" id="A0A8J4HC05"/>
<comment type="caution">
    <text evidence="1">The sequence shown here is derived from an EMBL/GenBank/DDBJ whole genome shotgun (WGS) entry which is preliminary data.</text>
</comment>
<dbReference type="EMBL" id="DTQM01000243">
    <property type="protein sequence ID" value="HGC44091.1"/>
    <property type="molecule type" value="Genomic_DNA"/>
</dbReference>
<name>A0A8J4HC05_9PROT</name>
<evidence type="ECO:0000313" key="1">
    <source>
        <dbReference type="EMBL" id="HGC44091.1"/>
    </source>
</evidence>
<organism evidence="1">
    <name type="scientific">Acidicaldus sp</name>
    <dbReference type="NCBI Taxonomy" id="1872105"/>
    <lineage>
        <taxon>Bacteria</taxon>
        <taxon>Pseudomonadati</taxon>
        <taxon>Pseudomonadota</taxon>
        <taxon>Alphaproteobacteria</taxon>
        <taxon>Acetobacterales</taxon>
        <taxon>Acetobacteraceae</taxon>
        <taxon>Acidicaldus</taxon>
    </lineage>
</organism>